<accession>A0A1H9QMD8</accession>
<keyword evidence="15" id="KW-1185">Reference proteome</keyword>
<proteinExistence type="inferred from homology"/>
<dbReference type="InterPro" id="IPR050811">
    <property type="entry name" value="Phosphate_ABC_transporter"/>
</dbReference>
<evidence type="ECO:0000256" key="9">
    <source>
        <dbReference type="ARBA" id="ARBA00023136"/>
    </source>
</evidence>
<dbReference type="PANTHER" id="PTHR30570:SF4">
    <property type="entry name" value="PHOSPHATE-BINDING PROTEIN PSTS 1"/>
    <property type="match status" value="1"/>
</dbReference>
<dbReference type="Gene3D" id="3.40.190.10">
    <property type="entry name" value="Periplasmic binding protein-like II"/>
    <property type="match status" value="2"/>
</dbReference>
<dbReference type="InterPro" id="IPR011862">
    <property type="entry name" value="Phos-bd"/>
</dbReference>
<protein>
    <recommendedName>
        <fullName evidence="12">Phosphate-binding protein</fullName>
    </recommendedName>
</protein>
<evidence type="ECO:0000256" key="11">
    <source>
        <dbReference type="ARBA" id="ARBA00023288"/>
    </source>
</evidence>
<keyword evidence="10 12" id="KW-0564">Palmitate</keyword>
<dbReference type="OrthoDB" id="9790048at2"/>
<dbReference type="Proteomes" id="UP000198948">
    <property type="component" value="Unassembled WGS sequence"/>
</dbReference>
<dbReference type="GO" id="GO:0006817">
    <property type="term" value="P:phosphate ion transport"/>
    <property type="evidence" value="ECO:0007669"/>
    <property type="project" value="UniProtKB-UniRule"/>
</dbReference>
<dbReference type="STRING" id="142588.SAMN04488559_102165"/>
<dbReference type="Pfam" id="PF12849">
    <property type="entry name" value="PBP_like_2"/>
    <property type="match status" value="1"/>
</dbReference>
<sequence length="289" mass="30636">MKRKWTSAFIGMTVLLTLTACSGGDNGESITAVGSSALQPLVEAAGEEYGATNLGKFVNVQGGGSGTGLSQISEGAVEIGNSDVFAEEKEGIDASALVDHKVAVVGITPIVHKGVGVTDISKEDLKLIFTGKVTNWKEVGGKDLPIIVLNRATGSGTRSTFEATALDGAESVRSQEQDSTGMVRQIVADTPGAISYVAFSYVTDDLQTLSIDGVKPTDEHVTTNEWTIWSYEHMYTKGKPTGLTKDFIDYVLSDEVQSTIVPQLGYISVTQMKVEKDAFGNLTKVSSQN</sequence>
<dbReference type="AlphaFoldDB" id="A0A1H9QMD8"/>
<evidence type="ECO:0000256" key="5">
    <source>
        <dbReference type="ARBA" id="ARBA00022448"/>
    </source>
</evidence>
<evidence type="ECO:0000256" key="7">
    <source>
        <dbReference type="ARBA" id="ARBA00022592"/>
    </source>
</evidence>
<feature type="domain" description="PBP" evidence="13">
    <location>
        <begin position="26"/>
        <end position="255"/>
    </location>
</feature>
<dbReference type="PANTHER" id="PTHR30570">
    <property type="entry name" value="PERIPLASMIC PHOSPHATE BINDING COMPONENT OF PHOSPHATE ABC TRANSPORTER"/>
    <property type="match status" value="1"/>
</dbReference>
<keyword evidence="5 12" id="KW-0813">Transport</keyword>
<dbReference type="PROSITE" id="PS51257">
    <property type="entry name" value="PROKAR_LIPOPROTEIN"/>
    <property type="match status" value="1"/>
</dbReference>
<keyword evidence="7 12" id="KW-0592">Phosphate transport</keyword>
<evidence type="ECO:0000256" key="6">
    <source>
        <dbReference type="ARBA" id="ARBA00022475"/>
    </source>
</evidence>
<comment type="function">
    <text evidence="12">Involved in the system for phosphate transport across the cytoplasmic membrane.</text>
</comment>
<keyword evidence="11 12" id="KW-0449">Lipoprotein</keyword>
<dbReference type="GO" id="GO:0042301">
    <property type="term" value="F:phosphate ion binding"/>
    <property type="evidence" value="ECO:0007669"/>
    <property type="project" value="UniProtKB-UniRule"/>
</dbReference>
<comment type="subcellular location">
    <subcellularLocation>
        <location evidence="2 12">Cell membrane</location>
        <topology evidence="2 12">Lipid-anchor</topology>
    </subcellularLocation>
</comment>
<comment type="function">
    <text evidence="1">Part of the ABC transporter complex PstSACB involved in phosphate import.</text>
</comment>
<evidence type="ECO:0000256" key="10">
    <source>
        <dbReference type="ARBA" id="ARBA00023139"/>
    </source>
</evidence>
<evidence type="ECO:0000256" key="4">
    <source>
        <dbReference type="ARBA" id="ARBA00011529"/>
    </source>
</evidence>
<evidence type="ECO:0000256" key="1">
    <source>
        <dbReference type="ARBA" id="ARBA00002841"/>
    </source>
</evidence>
<keyword evidence="8 12" id="KW-0732">Signal</keyword>
<dbReference type="SUPFAM" id="SSF53850">
    <property type="entry name" value="Periplasmic binding protein-like II"/>
    <property type="match status" value="1"/>
</dbReference>
<evidence type="ECO:0000259" key="13">
    <source>
        <dbReference type="Pfam" id="PF12849"/>
    </source>
</evidence>
<keyword evidence="6 12" id="KW-1003">Cell membrane</keyword>
<name>A0A1H9QMD8_9LACT</name>
<gene>
    <name evidence="14" type="ORF">SAMN04488559_102165</name>
</gene>
<organism evidence="14 15">
    <name type="scientific">Isobaculum melis</name>
    <dbReference type="NCBI Taxonomy" id="142588"/>
    <lineage>
        <taxon>Bacteria</taxon>
        <taxon>Bacillati</taxon>
        <taxon>Bacillota</taxon>
        <taxon>Bacilli</taxon>
        <taxon>Lactobacillales</taxon>
        <taxon>Carnobacteriaceae</taxon>
        <taxon>Isobaculum</taxon>
    </lineage>
</organism>
<evidence type="ECO:0000313" key="15">
    <source>
        <dbReference type="Proteomes" id="UP000198948"/>
    </source>
</evidence>
<evidence type="ECO:0000313" key="14">
    <source>
        <dbReference type="EMBL" id="SER61580.1"/>
    </source>
</evidence>
<evidence type="ECO:0000256" key="3">
    <source>
        <dbReference type="ARBA" id="ARBA00008725"/>
    </source>
</evidence>
<comment type="similarity">
    <text evidence="3 12">Belongs to the PstS family.</text>
</comment>
<evidence type="ECO:0000256" key="12">
    <source>
        <dbReference type="RuleBase" id="RU367119"/>
    </source>
</evidence>
<dbReference type="CDD" id="cd13653">
    <property type="entry name" value="PBP2_phosphate_like_1"/>
    <property type="match status" value="1"/>
</dbReference>
<reference evidence="14 15" key="1">
    <citation type="submission" date="2016-10" db="EMBL/GenBank/DDBJ databases">
        <authorList>
            <person name="de Groot N.N."/>
        </authorList>
    </citation>
    <scope>NUCLEOTIDE SEQUENCE [LARGE SCALE GENOMIC DNA]</scope>
    <source>
        <strain evidence="14 15">DSM 13760</strain>
    </source>
</reference>
<evidence type="ECO:0000256" key="2">
    <source>
        <dbReference type="ARBA" id="ARBA00004193"/>
    </source>
</evidence>
<evidence type="ECO:0000256" key="8">
    <source>
        <dbReference type="ARBA" id="ARBA00022729"/>
    </source>
</evidence>
<dbReference type="RefSeq" id="WP_092650024.1">
    <property type="nucleotide sequence ID" value="NZ_FOHA01000002.1"/>
</dbReference>
<dbReference type="InterPro" id="IPR024370">
    <property type="entry name" value="PBP_domain"/>
</dbReference>
<keyword evidence="9" id="KW-0472">Membrane</keyword>
<comment type="subunit">
    <text evidence="4 12">The complex is composed of two ATP-binding proteins (PstB), two transmembrane proteins (PstC and PstA) and a solute-binding protein (PstS).</text>
</comment>
<feature type="chain" id="PRO_5039744417" description="Phosphate-binding protein" evidence="12">
    <location>
        <begin position="23"/>
        <end position="289"/>
    </location>
</feature>
<feature type="signal peptide" evidence="12">
    <location>
        <begin position="1"/>
        <end position="22"/>
    </location>
</feature>
<dbReference type="NCBIfam" id="TIGR02136">
    <property type="entry name" value="ptsS_2"/>
    <property type="match status" value="1"/>
</dbReference>
<dbReference type="GO" id="GO:0005886">
    <property type="term" value="C:plasma membrane"/>
    <property type="evidence" value="ECO:0007669"/>
    <property type="project" value="UniProtKB-SubCell"/>
</dbReference>
<dbReference type="EMBL" id="FOHA01000002">
    <property type="protein sequence ID" value="SER61580.1"/>
    <property type="molecule type" value="Genomic_DNA"/>
</dbReference>